<evidence type="ECO:0000313" key="3">
    <source>
        <dbReference type="Proteomes" id="UP001175226"/>
    </source>
</evidence>
<feature type="compositionally biased region" description="Pro residues" evidence="1">
    <location>
        <begin position="424"/>
        <end position="439"/>
    </location>
</feature>
<gene>
    <name evidence="2" type="ORF">EV421DRAFT_520609</name>
</gene>
<comment type="caution">
    <text evidence="2">The sequence shown here is derived from an EMBL/GenBank/DDBJ whole genome shotgun (WGS) entry which is preliminary data.</text>
</comment>
<feature type="compositionally biased region" description="Polar residues" evidence="1">
    <location>
        <begin position="371"/>
        <end position="406"/>
    </location>
</feature>
<dbReference type="AlphaFoldDB" id="A0AA39JJT1"/>
<feature type="compositionally biased region" description="Low complexity" evidence="1">
    <location>
        <begin position="336"/>
        <end position="354"/>
    </location>
</feature>
<sequence>MHREADMDITPDASVAMDIDNLEDEIPSSSPDNSGHALWKASQTPNVALRDLIVESSESVTYPALNKHVPRWDGPSSPQERRKSAPYNVRHRPPPRRSASTVLPPVTLTSTNLSGAIPTLYNLIEKVQSAESGDENSEQISAPKSKTRGREKAATGRKTGRSSMLPPLAPKGKGKEKERPQDSYKDVNKRRRSGAFAAPIPSLLASSSMTTFSDVSMLDVSSDNMGVEHPVLSPPPPPLLIPTRSENTSGRSRTSPDGEVPECPTTSSGKAHGKWPSAPSKVVETTSSSNDVAHVAPTLPPEAPSRPKTTSQTRLGDNEKAATCLSLKAKKPPSGPSKRSSTRNLRSSSSINRTEVIRQALEGNRDEGQPPSVSIMQGSRSTSRGVTPQPTLSSNGSRPSTSSVALSRSISRQPPSQPPVATQPKPPGTNPCHRPPPPQLGMGVRRVSSAPTAQLAHRPLPTHQKGFKPPLLSGTLVPKPVERPPPLPPPPPPPPPRNEGSSDDTSFDCSFDLDPEELDNAMQEFD</sequence>
<keyword evidence="3" id="KW-1185">Reference proteome</keyword>
<proteinExistence type="predicted"/>
<feature type="compositionally biased region" description="Acidic residues" evidence="1">
    <location>
        <begin position="501"/>
        <end position="526"/>
    </location>
</feature>
<feature type="compositionally biased region" description="Pro residues" evidence="1">
    <location>
        <begin position="483"/>
        <end position="497"/>
    </location>
</feature>
<feature type="region of interest" description="Disordered" evidence="1">
    <location>
        <begin position="63"/>
        <end position="104"/>
    </location>
</feature>
<feature type="compositionally biased region" description="Polar residues" evidence="1">
    <location>
        <begin position="244"/>
        <end position="255"/>
    </location>
</feature>
<evidence type="ECO:0000256" key="1">
    <source>
        <dbReference type="SAM" id="MobiDB-lite"/>
    </source>
</evidence>
<dbReference type="Proteomes" id="UP001175226">
    <property type="component" value="Unassembled WGS sequence"/>
</dbReference>
<dbReference type="EMBL" id="JAUEPT010000022">
    <property type="protein sequence ID" value="KAK0443502.1"/>
    <property type="molecule type" value="Genomic_DNA"/>
</dbReference>
<feature type="region of interest" description="Disordered" evidence="1">
    <location>
        <begin position="224"/>
        <end position="526"/>
    </location>
</feature>
<reference evidence="2" key="1">
    <citation type="submission" date="2023-06" db="EMBL/GenBank/DDBJ databases">
        <authorList>
            <consortium name="Lawrence Berkeley National Laboratory"/>
            <person name="Ahrendt S."/>
            <person name="Sahu N."/>
            <person name="Indic B."/>
            <person name="Wong-Bajracharya J."/>
            <person name="Merenyi Z."/>
            <person name="Ke H.-M."/>
            <person name="Monk M."/>
            <person name="Kocsube S."/>
            <person name="Drula E."/>
            <person name="Lipzen A."/>
            <person name="Balint B."/>
            <person name="Henrissat B."/>
            <person name="Andreopoulos B."/>
            <person name="Martin F.M."/>
            <person name="Harder C.B."/>
            <person name="Rigling D."/>
            <person name="Ford K.L."/>
            <person name="Foster G.D."/>
            <person name="Pangilinan J."/>
            <person name="Papanicolaou A."/>
            <person name="Barry K."/>
            <person name="LaButti K."/>
            <person name="Viragh M."/>
            <person name="Koriabine M."/>
            <person name="Yan M."/>
            <person name="Riley R."/>
            <person name="Champramary S."/>
            <person name="Plett K.L."/>
            <person name="Tsai I.J."/>
            <person name="Slot J."/>
            <person name="Sipos G."/>
            <person name="Plett J."/>
            <person name="Nagy L.G."/>
            <person name="Grigoriev I.V."/>
        </authorList>
    </citation>
    <scope>NUCLEOTIDE SEQUENCE</scope>
    <source>
        <strain evidence="2">FPL87.14</strain>
    </source>
</reference>
<feature type="region of interest" description="Disordered" evidence="1">
    <location>
        <begin position="129"/>
        <end position="207"/>
    </location>
</feature>
<accession>A0AA39JJT1</accession>
<organism evidence="2 3">
    <name type="scientific">Armillaria borealis</name>
    <dbReference type="NCBI Taxonomy" id="47425"/>
    <lineage>
        <taxon>Eukaryota</taxon>
        <taxon>Fungi</taxon>
        <taxon>Dikarya</taxon>
        <taxon>Basidiomycota</taxon>
        <taxon>Agaricomycotina</taxon>
        <taxon>Agaricomycetes</taxon>
        <taxon>Agaricomycetidae</taxon>
        <taxon>Agaricales</taxon>
        <taxon>Marasmiineae</taxon>
        <taxon>Physalacriaceae</taxon>
        <taxon>Armillaria</taxon>
    </lineage>
</organism>
<feature type="compositionally biased region" description="Low complexity" evidence="1">
    <location>
        <begin position="195"/>
        <end position="207"/>
    </location>
</feature>
<name>A0AA39JJT1_9AGAR</name>
<protein>
    <submittedName>
        <fullName evidence="2">Uncharacterized protein</fullName>
    </submittedName>
</protein>
<feature type="region of interest" description="Disordered" evidence="1">
    <location>
        <begin position="1"/>
        <end position="39"/>
    </location>
</feature>
<evidence type="ECO:0000313" key="2">
    <source>
        <dbReference type="EMBL" id="KAK0443502.1"/>
    </source>
</evidence>
<feature type="compositionally biased region" description="Basic and acidic residues" evidence="1">
    <location>
        <begin position="173"/>
        <end position="187"/>
    </location>
</feature>